<dbReference type="RefSeq" id="WP_021758462.1">
    <property type="nucleotide sequence ID" value="NC_022436.1"/>
</dbReference>
<gene>
    <name evidence="2" type="ORF">DGI_4056</name>
</gene>
<dbReference type="Pfam" id="PF00535">
    <property type="entry name" value="Glycos_transf_2"/>
    <property type="match status" value="1"/>
</dbReference>
<dbReference type="InterPro" id="IPR029044">
    <property type="entry name" value="Nucleotide-diphossugar_trans"/>
</dbReference>
<reference evidence="2 3" key="1">
    <citation type="journal article" date="2013" name="J. Bacteriol.">
        <title>Roles of HynAB and Ech, the only two hydrogenases found in the model sulfate reducer Desulfovibrio gigas.</title>
        <authorList>
            <person name="Morais-Silva F.O."/>
            <person name="Santos C.I."/>
            <person name="Rodrigues R."/>
            <person name="Pereira I.A."/>
            <person name="Rodrigues-Pousada C."/>
        </authorList>
    </citation>
    <scope>NUCLEOTIDE SEQUENCE [LARGE SCALE GENOMIC DNA]</scope>
    <source>
        <strain evidence="3">ATCC 19364 / DSM 1382 / NCIMB 9332 / VKM B-1759</strain>
        <plasmid evidence="3">Plasmid</plasmid>
    </source>
</reference>
<keyword evidence="2" id="KW-0808">Transferase</keyword>
<evidence type="ECO:0000259" key="1">
    <source>
        <dbReference type="Pfam" id="PF00535"/>
    </source>
</evidence>
<protein>
    <submittedName>
        <fullName evidence="2">Glycosyl transferase family 2</fullName>
    </submittedName>
</protein>
<keyword evidence="2" id="KW-0614">Plasmid</keyword>
<geneLocation type="plasmid" evidence="3"/>
<dbReference type="KEGG" id="dgg:DGI_4056"/>
<dbReference type="InterPro" id="IPR001173">
    <property type="entry name" value="Glyco_trans_2-like"/>
</dbReference>
<keyword evidence="3" id="KW-1185">Reference proteome</keyword>
<feature type="domain" description="Glycosyltransferase 2-like" evidence="1">
    <location>
        <begin position="445"/>
        <end position="566"/>
    </location>
</feature>
<dbReference type="CDD" id="cd04186">
    <property type="entry name" value="GT_2_like_c"/>
    <property type="match status" value="1"/>
</dbReference>
<proteinExistence type="predicted"/>
<dbReference type="GO" id="GO:0016740">
    <property type="term" value="F:transferase activity"/>
    <property type="evidence" value="ECO:0007669"/>
    <property type="project" value="UniProtKB-KW"/>
</dbReference>
<dbReference type="HOGENOM" id="CLU_005003_5_0_7"/>
<dbReference type="AlphaFoldDB" id="T2GG15"/>
<evidence type="ECO:0000313" key="3">
    <source>
        <dbReference type="Proteomes" id="UP000016587"/>
    </source>
</evidence>
<dbReference type="SUPFAM" id="SSF53448">
    <property type="entry name" value="Nucleotide-diphospho-sugar transferases"/>
    <property type="match status" value="1"/>
</dbReference>
<dbReference type="OrthoDB" id="5352625at2"/>
<dbReference type="PANTHER" id="PTHR43179:SF7">
    <property type="entry name" value="RHAMNOSYLTRANSFERASE WBBL"/>
    <property type="match status" value="1"/>
</dbReference>
<organism evidence="2 3">
    <name type="scientific">Megalodesulfovibrio gigas (strain ATCC 19364 / DSM 1382 / NCIMB 9332 / VKM B-1759)</name>
    <name type="common">Desulfovibrio gigas</name>
    <dbReference type="NCBI Taxonomy" id="1121448"/>
    <lineage>
        <taxon>Bacteria</taxon>
        <taxon>Pseudomonadati</taxon>
        <taxon>Thermodesulfobacteriota</taxon>
        <taxon>Desulfovibrionia</taxon>
        <taxon>Desulfovibrionales</taxon>
        <taxon>Desulfovibrionaceae</taxon>
        <taxon>Megalodesulfovibrio</taxon>
    </lineage>
</organism>
<evidence type="ECO:0000313" key="2">
    <source>
        <dbReference type="EMBL" id="AGW15268.1"/>
    </source>
</evidence>
<dbReference type="Gene3D" id="3.90.550.10">
    <property type="entry name" value="Spore Coat Polysaccharide Biosynthesis Protein SpsA, Chain A"/>
    <property type="match status" value="2"/>
</dbReference>
<dbReference type="PATRIC" id="fig|1121448.10.peg.3550"/>
<dbReference type="EMBL" id="CP006586">
    <property type="protein sequence ID" value="AGW15268.1"/>
    <property type="molecule type" value="Genomic_DNA"/>
</dbReference>
<dbReference type="eggNOG" id="COG1216">
    <property type="taxonomic scope" value="Bacteria"/>
</dbReference>
<reference evidence="3" key="2">
    <citation type="submission" date="2013-07" db="EMBL/GenBank/DDBJ databases">
        <authorList>
            <person name="Morais-Silva F.O."/>
            <person name="Rezende A.M."/>
            <person name="Pimentel C."/>
            <person name="Resende D.M."/>
            <person name="Santos C.I."/>
            <person name="Clemente C."/>
            <person name="de Oliveira L.M."/>
            <person name="da Silva S.M."/>
            <person name="Costa D.A."/>
            <person name="Varela-Raposo A."/>
            <person name="Horacio E.C.A."/>
            <person name="Matos M."/>
            <person name="Flores O."/>
            <person name="Ruiz J.C."/>
            <person name="Rodrigues-Pousada C."/>
        </authorList>
    </citation>
    <scope>NUCLEOTIDE SEQUENCE [LARGE SCALE GENOMIC DNA]</scope>
    <source>
        <strain evidence="3">ATCC 19364 / DSM 1382 / NCIMB 9332 / VKM B-1759</strain>
        <plasmid evidence="3">Plasmid</plasmid>
    </source>
</reference>
<dbReference type="PANTHER" id="PTHR43179">
    <property type="entry name" value="RHAMNOSYLTRANSFERASE WBBL"/>
    <property type="match status" value="1"/>
</dbReference>
<name>T2GG15_MEGG1</name>
<accession>T2GG15</accession>
<dbReference type="Proteomes" id="UP000016587">
    <property type="component" value="Plasmid unnamed"/>
</dbReference>
<sequence>MSPALLASPPLPVHVLPARQTVCTPGGCWCALGKRPLLELRLPNAPLPSGWVLLKGRLLRKSGSWAAYLHAELAGPEARPEAGFETTRCTVELSVTRKGTINEAVWLPPGVQRLLLEPMQGAGEFELGSFTLQPVGHLSRVQHMYLRVLDMYTRHPRPRRKRAGLHSRTVVFQLKDAYRIAGQLRTYSPAMSYSRWIKIYDTLSKKDQAAIRRDIRRMRRLPRFKIMLQESAATQDAWRTATRESLVRQLYPNHEFSSPAAPLRGDADTWFVFLPAGAVLAPHALYWLARAIADNRRLRLVYADHDLLDEDGRRFEYVFKPDWSPELLRSTNYIGHAAALRGDLLAGMQAVPTDAAGQPDMHGLLLRAGELVPRYAVGHVHAPLFHVPEAQLQQDWGRTEPAQVAAHLERLGVAATVEPVAHGSRTPRVHCRVRYALPADPPLVSIIVPTKDCLPVLRTCVQSVLEKTSYPRLELCIVDNNSEEPETLHYLEAMAQHPKVRVLRWQEPFNFSAINNDAARQSAGTVLCLLNNDTEVISPDWLDEMLSRLMQPGVGVVGAKLYYTDGRIQHAGDAVGPGGCADHFHSGLEGDAPGYCDRAILAQELSAVTAACLLTWKRIFERLGGFDAVNLPVAFNDVDYCLRVRDLGLQVQWTPYAELFHHESYSRGTDNITPERKAQSMREVEYMRKRWKQVLRHDPFYNPNLNYARPDFTLNIAPMVKKPWL</sequence>